<comment type="caution">
    <text evidence="5">The sequence shown here is derived from an EMBL/GenBank/DDBJ whole genome shotgun (WGS) entry which is preliminary data.</text>
</comment>
<dbReference type="PANTHER" id="PTHR35092">
    <property type="entry name" value="CHLORINASE MJ1651"/>
    <property type="match status" value="1"/>
</dbReference>
<dbReference type="RefSeq" id="WP_109358968.1">
    <property type="nucleotide sequence ID" value="NZ_QFRJ01000003.1"/>
</dbReference>
<dbReference type="PANTHER" id="PTHR35092:SF1">
    <property type="entry name" value="CHLORINASE MJ1651"/>
    <property type="match status" value="1"/>
</dbReference>
<accession>A0A2U2XEC9</accession>
<feature type="domain" description="S-adenosyl-l-methionine hydroxide adenosyltransferase C-terminal" evidence="4">
    <location>
        <begin position="177"/>
        <end position="269"/>
    </location>
</feature>
<dbReference type="Gene3D" id="3.40.50.10790">
    <property type="entry name" value="S-adenosyl-l-methionine hydroxide adenosyltransferase, N-terminal"/>
    <property type="match status" value="1"/>
</dbReference>
<dbReference type="Proteomes" id="UP000245370">
    <property type="component" value="Unassembled WGS sequence"/>
</dbReference>
<evidence type="ECO:0000313" key="5">
    <source>
        <dbReference type="EMBL" id="PWH86159.1"/>
    </source>
</evidence>
<name>A0A2U2XEC9_9FLAO</name>
<dbReference type="Gene3D" id="2.40.30.90">
    <property type="entry name" value="Bacterial fluorinating enzyme like"/>
    <property type="match status" value="1"/>
</dbReference>
<dbReference type="SUPFAM" id="SSF102522">
    <property type="entry name" value="Bacterial fluorinating enzyme, N-terminal domain"/>
    <property type="match status" value="1"/>
</dbReference>
<dbReference type="InterPro" id="IPR002747">
    <property type="entry name" value="SAM_OH_AdoTrfase"/>
</dbReference>
<dbReference type="SUPFAM" id="SSF101852">
    <property type="entry name" value="Bacterial fluorinating enzyme, C-terminal domain"/>
    <property type="match status" value="1"/>
</dbReference>
<protein>
    <recommendedName>
        <fullName evidence="7">S-adenosyl-l-methionine hydroxide adenosyltransferase</fullName>
    </recommendedName>
</protein>
<evidence type="ECO:0000259" key="4">
    <source>
        <dbReference type="Pfam" id="PF20257"/>
    </source>
</evidence>
<dbReference type="Pfam" id="PF20257">
    <property type="entry name" value="SAM_HAT_C"/>
    <property type="match status" value="1"/>
</dbReference>
<keyword evidence="1" id="KW-0949">S-adenosyl-L-methionine</keyword>
<comment type="similarity">
    <text evidence="2">Belongs to the SAM hydrolase / SAM-dependent halogenase family.</text>
</comment>
<dbReference type="Pfam" id="PF01887">
    <property type="entry name" value="SAM_HAT_N"/>
    <property type="match status" value="1"/>
</dbReference>
<evidence type="ECO:0000259" key="3">
    <source>
        <dbReference type="Pfam" id="PF01887"/>
    </source>
</evidence>
<dbReference type="InterPro" id="IPR023227">
    <property type="entry name" value="SAM_OH_AdoTrfase_C_sf"/>
</dbReference>
<evidence type="ECO:0000313" key="6">
    <source>
        <dbReference type="Proteomes" id="UP000245370"/>
    </source>
</evidence>
<dbReference type="InterPro" id="IPR046469">
    <property type="entry name" value="SAM_HAT_N"/>
</dbReference>
<dbReference type="PIRSF" id="PIRSF006779">
    <property type="entry name" value="UCP006779"/>
    <property type="match status" value="1"/>
</dbReference>
<dbReference type="InterPro" id="IPR023228">
    <property type="entry name" value="SAM_OH_AdoTrfase_N_sf"/>
</dbReference>
<dbReference type="InterPro" id="IPR046470">
    <property type="entry name" value="SAM_HAT_C"/>
</dbReference>
<reference evidence="5 6" key="2">
    <citation type="submission" date="2018-05" db="EMBL/GenBank/DDBJ databases">
        <authorList>
            <person name="Lanie J.A."/>
            <person name="Ng W.-L."/>
            <person name="Kazmierczak K.M."/>
            <person name="Andrzejewski T.M."/>
            <person name="Davidsen T.M."/>
            <person name="Wayne K.J."/>
            <person name="Tettelin H."/>
            <person name="Glass J.I."/>
            <person name="Rusch D."/>
            <person name="Podicherti R."/>
            <person name="Tsui H.-C.T."/>
            <person name="Winkler M.E."/>
        </authorList>
    </citation>
    <scope>NUCLEOTIDE SEQUENCE [LARGE SCALE GENOMIC DNA]</scope>
    <source>
        <strain evidence="5 6">C305</strain>
    </source>
</reference>
<evidence type="ECO:0000256" key="1">
    <source>
        <dbReference type="ARBA" id="ARBA00022691"/>
    </source>
</evidence>
<reference evidence="5 6" key="1">
    <citation type="submission" date="2018-05" db="EMBL/GenBank/DDBJ databases">
        <title>Brumimicrobium oceani sp. nov., isolated from coastal sediment.</title>
        <authorList>
            <person name="Kou Y."/>
        </authorList>
    </citation>
    <scope>NUCLEOTIDE SEQUENCE [LARGE SCALE GENOMIC DNA]</scope>
    <source>
        <strain evidence="5 6">C305</strain>
    </source>
</reference>
<organism evidence="5 6">
    <name type="scientific">Brumimicrobium oceani</name>
    <dbReference type="NCBI Taxonomy" id="2100725"/>
    <lineage>
        <taxon>Bacteria</taxon>
        <taxon>Pseudomonadati</taxon>
        <taxon>Bacteroidota</taxon>
        <taxon>Flavobacteriia</taxon>
        <taxon>Flavobacteriales</taxon>
        <taxon>Crocinitomicaceae</taxon>
        <taxon>Brumimicrobium</taxon>
    </lineage>
</organism>
<keyword evidence="6" id="KW-1185">Reference proteome</keyword>
<evidence type="ECO:0000256" key="2">
    <source>
        <dbReference type="ARBA" id="ARBA00024035"/>
    </source>
</evidence>
<proteinExistence type="inferred from homology"/>
<dbReference type="AlphaFoldDB" id="A0A2U2XEC9"/>
<evidence type="ECO:0008006" key="7">
    <source>
        <dbReference type="Google" id="ProtNLM"/>
    </source>
</evidence>
<dbReference type="OrthoDB" id="9792195at2"/>
<sequence length="286" mass="31842">MSIITLTTDMGLSDYYVASLKGRLLSLSPNVQIIDISHFISPFKITQAAHLLKSCIRDFPENTVHIIGVDAEPLINFNQPEQSIYPTIVKHQGQYFLGADNGFFSLLMGNKKAEGMWRLEDVLSRPELMNFPTKNILVPAACKIVDGIPFENFCSPIENIRKAIPLSPVIDGDTLKGAVSYIDHYGNIITNITKKDFLRVGKNIPFVIYFRQKEYYIDTISLGYNEVPAGEKLAIFNDSGYLEIAINKGTPENGGGANSLFGLRLGDIIRIEFTPRGSRTTIDSLF</sequence>
<gene>
    <name evidence="5" type="ORF">DIT68_06285</name>
</gene>
<dbReference type="EMBL" id="QFRJ01000003">
    <property type="protein sequence ID" value="PWH86159.1"/>
    <property type="molecule type" value="Genomic_DNA"/>
</dbReference>
<feature type="domain" description="S-adenosyl-l-methionine hydroxide adenosyltransferase N-terminal" evidence="3">
    <location>
        <begin position="4"/>
        <end position="153"/>
    </location>
</feature>